<dbReference type="EMBL" id="CP014263">
    <property type="protein sequence ID" value="AQG78303.1"/>
    <property type="molecule type" value="Genomic_DNA"/>
</dbReference>
<accession>A0A1P9WSJ0</accession>
<gene>
    <name evidence="1" type="ORF">AWR27_02470</name>
</gene>
<evidence type="ECO:0008006" key="3">
    <source>
        <dbReference type="Google" id="ProtNLM"/>
    </source>
</evidence>
<reference evidence="1 2" key="1">
    <citation type="submission" date="2016-01" db="EMBL/GenBank/DDBJ databases">
        <authorList>
            <person name="Oliw E.H."/>
        </authorList>
    </citation>
    <scope>NUCLEOTIDE SEQUENCE [LARGE SCALE GENOMIC DNA]</scope>
    <source>
        <strain evidence="1 2">DY10</strain>
    </source>
</reference>
<evidence type="ECO:0000313" key="2">
    <source>
        <dbReference type="Proteomes" id="UP000187941"/>
    </source>
</evidence>
<name>A0A1P9WSJ0_9BACT</name>
<protein>
    <recommendedName>
        <fullName evidence="3">Lipocalin-like domain-containing protein</fullName>
    </recommendedName>
</protein>
<organism evidence="1 2">
    <name type="scientific">Spirosoma montaniterrae</name>
    <dbReference type="NCBI Taxonomy" id="1178516"/>
    <lineage>
        <taxon>Bacteria</taxon>
        <taxon>Pseudomonadati</taxon>
        <taxon>Bacteroidota</taxon>
        <taxon>Cytophagia</taxon>
        <taxon>Cytophagales</taxon>
        <taxon>Cytophagaceae</taxon>
        <taxon>Spirosoma</taxon>
    </lineage>
</organism>
<dbReference type="KEGG" id="smon:AWR27_02470"/>
<dbReference type="Gene3D" id="2.40.128.490">
    <property type="entry name" value="Uncharacterised protein PF14869, DUF4488"/>
    <property type="match status" value="1"/>
</dbReference>
<dbReference type="OrthoDB" id="1493972at2"/>
<sequence>MIIRLLLLSTVLLSCGDKTQTNEQTQAVIPIVGTWRLLSGTTIEKGDTTVTDYTKDLSFIKIINDTHFAFLKHDLTKGKGPSAAYNSGGGSYTLTDSLYTEHLDYCTEREWEGNTFQFTLTLKNDTLIQQGVEKVADAGIDRLNIERYVRLKK</sequence>
<evidence type="ECO:0000313" key="1">
    <source>
        <dbReference type="EMBL" id="AQG78303.1"/>
    </source>
</evidence>
<dbReference type="PROSITE" id="PS51257">
    <property type="entry name" value="PROKAR_LIPOPROTEIN"/>
    <property type="match status" value="1"/>
</dbReference>
<dbReference type="RefSeq" id="WP_077129732.1">
    <property type="nucleotide sequence ID" value="NZ_CP014263.1"/>
</dbReference>
<proteinExistence type="predicted"/>
<dbReference type="Proteomes" id="UP000187941">
    <property type="component" value="Chromosome"/>
</dbReference>
<dbReference type="STRING" id="1178516.AWR27_02470"/>
<dbReference type="AlphaFoldDB" id="A0A1P9WSJ0"/>
<keyword evidence="2" id="KW-1185">Reference proteome</keyword>